<accession>A0A557SVZ2</accession>
<dbReference type="EMBL" id="VOAH01000006">
    <property type="protein sequence ID" value="TVP40770.1"/>
    <property type="molecule type" value="Genomic_DNA"/>
</dbReference>
<sequence>MINLTKTLEIYSSKAIYNNSVCQNNDINYIYLITLLRSICKTRIKNSVQYITDLRVSKNYTDTFLK</sequence>
<reference evidence="1 2" key="1">
    <citation type="journal article" date="2019" name="Front. Microbiol.">
        <title>Ammonia Oxidation by the Arctic Terrestrial Thaumarchaeote Candidatus Nitrosocosmicus arcticus Is Stimulated by Increasing Temperatures.</title>
        <authorList>
            <person name="Alves R.J.E."/>
            <person name="Kerou M."/>
            <person name="Zappe A."/>
            <person name="Bittner R."/>
            <person name="Abby S.S."/>
            <person name="Schmidt H.A."/>
            <person name="Pfeifer K."/>
            <person name="Schleper C."/>
        </authorList>
    </citation>
    <scope>NUCLEOTIDE SEQUENCE [LARGE SCALE GENOMIC DNA]</scope>
    <source>
        <strain evidence="1 2">Kfb</strain>
    </source>
</reference>
<evidence type="ECO:0000313" key="2">
    <source>
        <dbReference type="Proteomes" id="UP000315289"/>
    </source>
</evidence>
<dbReference type="AlphaFoldDB" id="A0A557SVZ2"/>
<name>A0A557SVZ2_9ARCH</name>
<evidence type="ECO:0000313" key="1">
    <source>
        <dbReference type="EMBL" id="TVP40770.1"/>
    </source>
</evidence>
<protein>
    <submittedName>
        <fullName evidence="1">Uncharacterized protein</fullName>
    </submittedName>
</protein>
<dbReference type="Proteomes" id="UP000315289">
    <property type="component" value="Unassembled WGS sequence"/>
</dbReference>
<comment type="caution">
    <text evidence="1">The sequence shown here is derived from an EMBL/GenBank/DDBJ whole genome shotgun (WGS) entry which is preliminary data.</text>
</comment>
<organism evidence="1 2">
    <name type="scientific">Candidatus Nitrosocosmicus arcticus</name>
    <dbReference type="NCBI Taxonomy" id="2035267"/>
    <lineage>
        <taxon>Archaea</taxon>
        <taxon>Nitrososphaerota</taxon>
        <taxon>Nitrososphaeria</taxon>
        <taxon>Nitrososphaerales</taxon>
        <taxon>Nitrososphaeraceae</taxon>
        <taxon>Candidatus Nitrosocosmicus</taxon>
    </lineage>
</organism>
<keyword evidence="2" id="KW-1185">Reference proteome</keyword>
<proteinExistence type="predicted"/>
<gene>
    <name evidence="1" type="ORF">NARC_60157</name>
</gene>